<evidence type="ECO:0000313" key="1">
    <source>
        <dbReference type="EMBL" id="KOS47363.1"/>
    </source>
</evidence>
<dbReference type="OrthoDB" id="4424523at2759"/>
<name>A0A0M9WJK8_9EURO</name>
<dbReference type="EMBL" id="LHQQ01000017">
    <property type="protein sequence ID" value="KOS47363.1"/>
    <property type="molecule type" value="Genomic_DNA"/>
</dbReference>
<gene>
    <name evidence="1" type="ORF">ACN38_g1650</name>
</gene>
<comment type="caution">
    <text evidence="1">The sequence shown here is derived from an EMBL/GenBank/DDBJ whole genome shotgun (WGS) entry which is preliminary data.</text>
</comment>
<keyword evidence="2" id="KW-1185">Reference proteome</keyword>
<sequence>MNDLLNSLCTYPDWGYVIYRTTYSAESDTLFPDAIRYIEACIKQTFFQENQDPTNKPNEIWAKHQSTIVQDPAQFNGASRGNSRSFSDQMANVSLEINLSSLSLSLAPNIFLTISTSPYLTFFSSIRYRTPKSTNMPINWQWQRHRQLQLRRGVYRERSERSVREK</sequence>
<reference evidence="1 2" key="1">
    <citation type="submission" date="2015-08" db="EMBL/GenBank/DDBJ databases">
        <title>Genome sequencing of Penicillium nordicum.</title>
        <authorList>
            <person name="Nguyen H.D."/>
            <person name="Seifert K.A."/>
        </authorList>
    </citation>
    <scope>NUCLEOTIDE SEQUENCE [LARGE SCALE GENOMIC DNA]</scope>
    <source>
        <strain evidence="1 2">DAOMC 185683</strain>
    </source>
</reference>
<dbReference type="Proteomes" id="UP000037696">
    <property type="component" value="Unassembled WGS sequence"/>
</dbReference>
<accession>A0A0M9WJK8</accession>
<protein>
    <submittedName>
        <fullName evidence="1">Uncharacterized protein</fullName>
    </submittedName>
</protein>
<evidence type="ECO:0000313" key="2">
    <source>
        <dbReference type="Proteomes" id="UP000037696"/>
    </source>
</evidence>
<dbReference type="AlphaFoldDB" id="A0A0M9WJK8"/>
<organism evidence="1 2">
    <name type="scientific">Penicillium nordicum</name>
    <dbReference type="NCBI Taxonomy" id="229535"/>
    <lineage>
        <taxon>Eukaryota</taxon>
        <taxon>Fungi</taxon>
        <taxon>Dikarya</taxon>
        <taxon>Ascomycota</taxon>
        <taxon>Pezizomycotina</taxon>
        <taxon>Eurotiomycetes</taxon>
        <taxon>Eurotiomycetidae</taxon>
        <taxon>Eurotiales</taxon>
        <taxon>Aspergillaceae</taxon>
        <taxon>Penicillium</taxon>
    </lineage>
</organism>
<proteinExistence type="predicted"/>
<dbReference type="STRING" id="229535.A0A0M9WJK8"/>